<gene>
    <name evidence="1" type="ORF">AWM79_23040</name>
</gene>
<dbReference type="Pfam" id="PF09480">
    <property type="entry name" value="PrgH"/>
    <property type="match status" value="1"/>
</dbReference>
<keyword evidence="2" id="KW-1185">Reference proteome</keyword>
<evidence type="ECO:0000313" key="1">
    <source>
        <dbReference type="EMBL" id="AMB88392.1"/>
    </source>
</evidence>
<organism evidence="1 2">
    <name type="scientific">Pseudomonas agarici</name>
    <dbReference type="NCBI Taxonomy" id="46677"/>
    <lineage>
        <taxon>Bacteria</taxon>
        <taxon>Pseudomonadati</taxon>
        <taxon>Pseudomonadota</taxon>
        <taxon>Gammaproteobacteria</taxon>
        <taxon>Pseudomonadales</taxon>
        <taxon>Pseudomonadaceae</taxon>
        <taxon>Pseudomonas</taxon>
    </lineage>
</organism>
<accession>A0A0X1T940</accession>
<dbReference type="KEGG" id="pagb:AWM79_23040"/>
<dbReference type="Gene3D" id="2.60.200.20">
    <property type="match status" value="1"/>
</dbReference>
<dbReference type="InterPro" id="IPR013387">
    <property type="entry name" value="T3SS_PrgH/EprH"/>
</dbReference>
<dbReference type="Proteomes" id="UP000063229">
    <property type="component" value="Chromosome"/>
</dbReference>
<sequence length="373" mass="41779">MGSGLLQGCEFTLRSSRTLFIVGTPDRLGDDGLVAAIPQDAIFVPLERGHCNFEVLLGQEYATLRILGDEVEEREVAFQRCEQIAGLHITLRPEHEPWAPELFTSTATVEPMAAGHTVRPLLRKVIVTAVVCVLLAACAAVWSVPMKSSRPDVLSLTAGTHGATRVVQGRDDRVYVFVTSERDAGWSRQVLVRHGIPSQVLAVTDERRRLESRLLEQVPALRVQRIDLSQPASPRVFYSLRRGAPDAGLEQQVSQLLHEEAAYVRQVSFEPQDDDLLVALAEQGLQRLALAFERVGQGDATVFNIAGDLQDAQRQMTRDFVDDFYRRWGDRQVRFNIDLRDDLFKGRSFQSGPQGYIKTSSSSWHFSTIRQTR</sequence>
<reference evidence="1 2" key="1">
    <citation type="submission" date="2016-01" db="EMBL/GenBank/DDBJ databases">
        <authorList>
            <person name="McClelland M."/>
            <person name="Jain A."/>
            <person name="Saraogi P."/>
            <person name="Mendelson R."/>
            <person name="Westerman R."/>
            <person name="SanMiguel P."/>
            <person name="Csonka L."/>
        </authorList>
    </citation>
    <scope>NUCLEOTIDE SEQUENCE [LARGE SCALE GENOMIC DNA]</scope>
    <source>
        <strain evidence="1 2">NCPPB 2472</strain>
    </source>
</reference>
<protein>
    <submittedName>
        <fullName evidence="1">Type III secretion system protein PrgH</fullName>
    </submittedName>
</protein>
<dbReference type="GO" id="GO:0016020">
    <property type="term" value="C:membrane"/>
    <property type="evidence" value="ECO:0007669"/>
    <property type="project" value="InterPro"/>
</dbReference>
<dbReference type="STRING" id="46677.AWM79_23040"/>
<name>A0A0X1T940_PSEAA</name>
<dbReference type="Gene3D" id="3.30.70.1770">
    <property type="match status" value="1"/>
</dbReference>
<dbReference type="EMBL" id="CP014135">
    <property type="protein sequence ID" value="AMB88392.1"/>
    <property type="molecule type" value="Genomic_DNA"/>
</dbReference>
<dbReference type="Gene3D" id="3.30.70.1780">
    <property type="match status" value="1"/>
</dbReference>
<dbReference type="InterPro" id="IPR019029">
    <property type="entry name" value="T3SS_PrgH/EprH-like"/>
</dbReference>
<evidence type="ECO:0000313" key="2">
    <source>
        <dbReference type="Proteomes" id="UP000063229"/>
    </source>
</evidence>
<dbReference type="NCBIfam" id="TIGR02554">
    <property type="entry name" value="PrgH"/>
    <property type="match status" value="1"/>
</dbReference>
<dbReference type="AlphaFoldDB" id="A0A0X1T940"/>
<dbReference type="Gene3D" id="3.30.300.170">
    <property type="match status" value="1"/>
</dbReference>
<proteinExistence type="predicted"/>